<name>A0A3N7EHM3_POPTR</name>
<reference evidence="1 2" key="1">
    <citation type="journal article" date="2006" name="Science">
        <title>The genome of black cottonwood, Populus trichocarpa (Torr. &amp; Gray).</title>
        <authorList>
            <person name="Tuskan G.A."/>
            <person name="Difazio S."/>
            <person name="Jansson S."/>
            <person name="Bohlmann J."/>
            <person name="Grigoriev I."/>
            <person name="Hellsten U."/>
            <person name="Putnam N."/>
            <person name="Ralph S."/>
            <person name="Rombauts S."/>
            <person name="Salamov A."/>
            <person name="Schein J."/>
            <person name="Sterck L."/>
            <person name="Aerts A."/>
            <person name="Bhalerao R.R."/>
            <person name="Bhalerao R.P."/>
            <person name="Blaudez D."/>
            <person name="Boerjan W."/>
            <person name="Brun A."/>
            <person name="Brunner A."/>
            <person name="Busov V."/>
            <person name="Campbell M."/>
            <person name="Carlson J."/>
            <person name="Chalot M."/>
            <person name="Chapman J."/>
            <person name="Chen G.L."/>
            <person name="Cooper D."/>
            <person name="Coutinho P.M."/>
            <person name="Couturier J."/>
            <person name="Covert S."/>
            <person name="Cronk Q."/>
            <person name="Cunningham R."/>
            <person name="Davis J."/>
            <person name="Degroeve S."/>
            <person name="Dejardin A."/>
            <person name="Depamphilis C."/>
            <person name="Detter J."/>
            <person name="Dirks B."/>
            <person name="Dubchak I."/>
            <person name="Duplessis S."/>
            <person name="Ehlting J."/>
            <person name="Ellis B."/>
            <person name="Gendler K."/>
            <person name="Goodstein D."/>
            <person name="Gribskov M."/>
            <person name="Grimwood J."/>
            <person name="Groover A."/>
            <person name="Gunter L."/>
            <person name="Hamberger B."/>
            <person name="Heinze B."/>
            <person name="Helariutta Y."/>
            <person name="Henrissat B."/>
            <person name="Holligan D."/>
            <person name="Holt R."/>
            <person name="Huang W."/>
            <person name="Islam-Faridi N."/>
            <person name="Jones S."/>
            <person name="Jones-Rhoades M."/>
            <person name="Jorgensen R."/>
            <person name="Joshi C."/>
            <person name="Kangasjarvi J."/>
            <person name="Karlsson J."/>
            <person name="Kelleher C."/>
            <person name="Kirkpatrick R."/>
            <person name="Kirst M."/>
            <person name="Kohler A."/>
            <person name="Kalluri U."/>
            <person name="Larimer F."/>
            <person name="Leebens-Mack J."/>
            <person name="Leple J.C."/>
            <person name="Locascio P."/>
            <person name="Lou Y."/>
            <person name="Lucas S."/>
            <person name="Martin F."/>
            <person name="Montanini B."/>
            <person name="Napoli C."/>
            <person name="Nelson D.R."/>
            <person name="Nelson C."/>
            <person name="Nieminen K."/>
            <person name="Nilsson O."/>
            <person name="Pereda V."/>
            <person name="Peter G."/>
            <person name="Philippe R."/>
            <person name="Pilate G."/>
            <person name="Poliakov A."/>
            <person name="Razumovskaya J."/>
            <person name="Richardson P."/>
            <person name="Rinaldi C."/>
            <person name="Ritland K."/>
            <person name="Rouze P."/>
            <person name="Ryaboy D."/>
            <person name="Schmutz J."/>
            <person name="Schrader J."/>
            <person name="Segerman B."/>
            <person name="Shin H."/>
            <person name="Siddiqui A."/>
            <person name="Sterky F."/>
            <person name="Terry A."/>
            <person name="Tsai C.J."/>
            <person name="Uberbacher E."/>
            <person name="Unneberg P."/>
            <person name="Vahala J."/>
            <person name="Wall K."/>
            <person name="Wessler S."/>
            <person name="Yang G."/>
            <person name="Yin T."/>
            <person name="Douglas C."/>
            <person name="Marra M."/>
            <person name="Sandberg G."/>
            <person name="Van de Peer Y."/>
            <person name="Rokhsar D."/>
        </authorList>
    </citation>
    <scope>NUCLEOTIDE SEQUENCE [LARGE SCALE GENOMIC DNA]</scope>
    <source>
        <strain evidence="2">cv. Nisqually</strain>
    </source>
</reference>
<organism evidence="1 2">
    <name type="scientific">Populus trichocarpa</name>
    <name type="common">Western balsam poplar</name>
    <name type="synonym">Populus balsamifera subsp. trichocarpa</name>
    <dbReference type="NCBI Taxonomy" id="3694"/>
    <lineage>
        <taxon>Eukaryota</taxon>
        <taxon>Viridiplantae</taxon>
        <taxon>Streptophyta</taxon>
        <taxon>Embryophyta</taxon>
        <taxon>Tracheophyta</taxon>
        <taxon>Spermatophyta</taxon>
        <taxon>Magnoliopsida</taxon>
        <taxon>eudicotyledons</taxon>
        <taxon>Gunneridae</taxon>
        <taxon>Pentapetalae</taxon>
        <taxon>rosids</taxon>
        <taxon>fabids</taxon>
        <taxon>Malpighiales</taxon>
        <taxon>Salicaceae</taxon>
        <taxon>Saliceae</taxon>
        <taxon>Populus</taxon>
    </lineage>
</organism>
<gene>
    <name evidence="1" type="ORF">POPTR_001G146150</name>
</gene>
<evidence type="ECO:0000313" key="2">
    <source>
        <dbReference type="Proteomes" id="UP000006729"/>
    </source>
</evidence>
<keyword evidence="2" id="KW-1185">Reference proteome</keyword>
<accession>A0A3N7EHM3</accession>
<dbReference type="Proteomes" id="UP000006729">
    <property type="component" value="Chromosome 1"/>
</dbReference>
<dbReference type="InParanoid" id="A0A3N7EHM3"/>
<evidence type="ECO:0000313" key="1">
    <source>
        <dbReference type="EMBL" id="RQO84885.1"/>
    </source>
</evidence>
<sequence length="73" mass="8347">MEAKAMISLHGGFEKNILLFQWSKRTVSLWSTSSFLAPPGSKAFCRLLRTEPTSQQAWEIDAFTPRSLFLQKQ</sequence>
<dbReference type="AlphaFoldDB" id="A0A3N7EHM3"/>
<dbReference type="EMBL" id="CM009290">
    <property type="protein sequence ID" value="RQO84885.1"/>
    <property type="molecule type" value="Genomic_DNA"/>
</dbReference>
<proteinExistence type="predicted"/>
<protein>
    <submittedName>
        <fullName evidence="1">Uncharacterized protein</fullName>
    </submittedName>
</protein>